<organism evidence="1">
    <name type="scientific">uncultured Sulfurovum sp</name>
    <dbReference type="NCBI Taxonomy" id="269237"/>
    <lineage>
        <taxon>Bacteria</taxon>
        <taxon>Pseudomonadati</taxon>
        <taxon>Campylobacterota</taxon>
        <taxon>Epsilonproteobacteria</taxon>
        <taxon>Campylobacterales</taxon>
        <taxon>Sulfurovaceae</taxon>
        <taxon>Sulfurovum</taxon>
        <taxon>environmental samples</taxon>
    </lineage>
</organism>
<protein>
    <submittedName>
        <fullName evidence="1">Uncharacterized protein</fullName>
    </submittedName>
</protein>
<name>A0A6S6S7Q0_9BACT</name>
<evidence type="ECO:0000313" key="1">
    <source>
        <dbReference type="EMBL" id="CAA6805802.1"/>
    </source>
</evidence>
<proteinExistence type="predicted"/>
<sequence>MYFKPIITLLFLSFLHAENNTSVFDVYHNNLCKVLVNTSNSIDNYFVDDNRTNESSETYAEFSTSMAQESHMGLEKDVRFRLRLNLPKIQKNLRLIFEDDSSDNLLYDGTTLNDRHLDSKEYYLRLEYLNYVKDTFNMRMGGGVKIRRGNLVPYFNIRSRYELHKEGKSKGEFFNRFRYYTDGEIENNLEFNSLYTIADDFYAIWSNILYHSNEDPYETLANDITMVSIFNEKQHIRYGLGISNHIKKFEDMNVDYYYLHGVFHHVFYKHWAYYEVAPSILQRDINNFKTSYRLLLKFGIYLQQK</sequence>
<dbReference type="EMBL" id="CACVAP010000047">
    <property type="protein sequence ID" value="CAA6805802.1"/>
    <property type="molecule type" value="Genomic_DNA"/>
</dbReference>
<reference evidence="1" key="1">
    <citation type="submission" date="2020-01" db="EMBL/GenBank/DDBJ databases">
        <authorList>
            <person name="Meier V. D."/>
            <person name="Meier V D."/>
        </authorList>
    </citation>
    <scope>NUCLEOTIDE SEQUENCE</scope>
    <source>
        <strain evidence="1">HLG_WM_MAG_06</strain>
    </source>
</reference>
<dbReference type="AlphaFoldDB" id="A0A6S6S7Q0"/>
<accession>A0A6S6S7Q0</accession>
<gene>
    <name evidence="1" type="ORF">HELGO_WM3951</name>
</gene>